<feature type="coiled-coil region" evidence="1">
    <location>
        <begin position="1544"/>
        <end position="1578"/>
    </location>
</feature>
<dbReference type="GO" id="GO:0005085">
    <property type="term" value="F:guanyl-nucleotide exchange factor activity"/>
    <property type="evidence" value="ECO:0007669"/>
    <property type="project" value="InterPro"/>
</dbReference>
<evidence type="ECO:0000313" key="4">
    <source>
        <dbReference type="EMBL" id="PHH51301.1"/>
    </source>
</evidence>
<evidence type="ECO:0000256" key="2">
    <source>
        <dbReference type="SAM" id="MobiDB-lite"/>
    </source>
</evidence>
<sequence length="1591" mass="176336">MVRVTDDIVLPSESVTLYHSCDPLLGEHPVLVFHGPSTTANYTHNSSRVQVHVFSAAGFQSFHRLTISPNSPFYTVVDYLPREFQGDEVYRGLAFGLFKYFSELPESVKLYLRNRYANTRLKLPGPPPVLFGEQHAADLAKELVQSNNTVDVVKSLQTALQTQHISNVDLDFVLPPGSIVPLQAEDYEDYTDDEDDILDPSLRQYGGYTPLVRLLGESVFLPTSRLRRAPSKPTSLNRGKAFSKDQKFDLRMKLCELVDTEQRYVKKVNELVNSIAADFRKAAQAKTPESQSPTVEEVDKLFPESLDTILNLNTAFMHELRKVMDDSEEEAQKDMEHTSATMIGSKLGASTRSKDPSGALAVARLFLEWFPKFTESYQNYIRASQNFPQMINGFMEKQSTFKNRVGQAGEQTIRSSLIEPVQRLPRYSLLIDQIVACLPITHPALQPMLRARDIITNICSMDDPLPDKPYVANRLRNMVEAWPESLVPQGRIIMAADFIEIPAPVTTARIGLSDMSGMFLVFADCVVLVKKQTHNITGRDFLRELDKPSAAGLMVSMTNAAGGTAEYDLLFMGWHDLADVRFTESDDGQLVWMTSVKDMKRTHVNELSLDLTPTSRCFRLQETFEGKANRWTEDIAKARVEGRFAEAEREDPRWTLRSIRMPDSNLGLFAAVFQEGADYLVEGRKEPAPIRVVIDHERGTKGAPIGHYGVDIVVNVGAGDLRRLSINAVGLGGKAFHDEVALEDFLPTLSRRIIQLMSSQLNVWNPNLVPALVSYYTKTVKGLNLTGTREKSRSFLATSPVKLLSNIWNGTLSSAPDQVQQSSKHSRTPVSAVFPSQGAPSLQPRELQRSGSQHSIFGSIRGRDRVPLDDAKPENPLVRLEGTFTGYVAALQQRKGNILGRAVMNRGSVDELAVNDLYNRLIEAPFDFEYSSDLGADVILVAFEKFLRIAWTEQMGPIMTMNALDKLQARLNRRVPGDFADFVNYLFGDMAPQNRRAFTSLIKLLADLLDGCGNDSDRGALTLAFAEILVPQDDAANYMNLLDRLVEDCDRIFDESGNIGAGGAQNALLALANANGYLDTINGSGTMRGIKSHSGSLTSNTSSLRRKFGFDTLLRQNSKDSTHSDKSIWRSFSKHGKSATDISQSNSTSSRGSRTRSVDLSNMGQTRARRPLSRDRPPVAGAFEEYSYVSSRPPSSHRMEPPPQLETIGEPVGVYGTAGGTKKKRTKRRSSLSDLRSLMATTSLDDDSETSVVSPPQPIPQITTSQTTSAIKHTMVTIPPERFATIRAHSPSRIPVSPASGAAIHQSMIRPPRMKENIATSDIFQPPSAGGSSKGATPITASPSPTISDFNVMKEPREREEGSKLPQRIQTKGLSNIPTLKPRENLRPNSPTRGTGQRLRLQSPQRLRERLQSEKQAAAEVDASLKSELSKITEDMARVGNSAVGGGRHNTPEFRRLAAAVRNLEEQIPTAIHEVSGRHESLQRDMEMTMKAHEAKVVEIDTLYQKTALENKALYDRFNTELVKIVKAVKGKGREDKEELLGMMTQQGEEVAKLRKDNLKLKRELASLRAAVKGLDIQVPNPNPNPGQPSA</sequence>
<organism evidence="4 5">
    <name type="scientific">Ceratocystis fimbriata CBS 114723</name>
    <dbReference type="NCBI Taxonomy" id="1035309"/>
    <lineage>
        <taxon>Eukaryota</taxon>
        <taxon>Fungi</taxon>
        <taxon>Dikarya</taxon>
        <taxon>Ascomycota</taxon>
        <taxon>Pezizomycotina</taxon>
        <taxon>Sordariomycetes</taxon>
        <taxon>Hypocreomycetidae</taxon>
        <taxon>Microascales</taxon>
        <taxon>Ceratocystidaceae</taxon>
        <taxon>Ceratocystis</taxon>
    </lineage>
</organism>
<dbReference type="GO" id="GO:0032955">
    <property type="term" value="P:regulation of division septum assembly"/>
    <property type="evidence" value="ECO:0007669"/>
    <property type="project" value="TreeGrafter"/>
</dbReference>
<comment type="caution">
    <text evidence="4">The sequence shown here is derived from an EMBL/GenBank/DDBJ whole genome shotgun (WGS) entry which is preliminary data.</text>
</comment>
<feature type="region of interest" description="Disordered" evidence="2">
    <location>
        <begin position="1378"/>
        <end position="1404"/>
    </location>
</feature>
<evidence type="ECO:0000313" key="5">
    <source>
        <dbReference type="Proteomes" id="UP000222788"/>
    </source>
</evidence>
<feature type="region of interest" description="Disordered" evidence="2">
    <location>
        <begin position="1134"/>
        <end position="1267"/>
    </location>
</feature>
<dbReference type="InterPro" id="IPR051492">
    <property type="entry name" value="Dynamin-Rho_GEF"/>
</dbReference>
<dbReference type="InterPro" id="IPR000219">
    <property type="entry name" value="DH_dom"/>
</dbReference>
<dbReference type="EMBL" id="APWK03000098">
    <property type="protein sequence ID" value="PHH51301.1"/>
    <property type="molecule type" value="Genomic_DNA"/>
</dbReference>
<dbReference type="InterPro" id="IPR057454">
    <property type="entry name" value="Bud3_C"/>
</dbReference>
<dbReference type="Gene3D" id="1.20.900.10">
    <property type="entry name" value="Dbl homology (DH) domain"/>
    <property type="match status" value="1"/>
</dbReference>
<dbReference type="Proteomes" id="UP000222788">
    <property type="component" value="Unassembled WGS sequence"/>
</dbReference>
<reference evidence="4 5" key="2">
    <citation type="journal article" date="2013" name="IMA Fungus">
        <title>IMA Genome-F 1: Ceratocystis fimbriata: Draft nuclear genome sequence for the plant pathogen, Ceratocystis fimbriata.</title>
        <authorList>
            <person name="Wilken P.M."/>
            <person name="Steenkamp E.T."/>
            <person name="Wingfield M.J."/>
            <person name="de Beer Z.W."/>
            <person name="Wingfield B.D."/>
        </authorList>
    </citation>
    <scope>NUCLEOTIDE SEQUENCE [LARGE SCALE GENOMIC DNA]</scope>
    <source>
        <strain evidence="4 5">CBS 114723</strain>
    </source>
</reference>
<dbReference type="PANTHER" id="PTHR22834">
    <property type="entry name" value="NUCLEAR FUSION PROTEIN FUS2"/>
    <property type="match status" value="1"/>
</dbReference>
<dbReference type="STRING" id="1035309.A0A2C5X075"/>
<dbReference type="OrthoDB" id="4066896at2759"/>
<dbReference type="PROSITE" id="PS50010">
    <property type="entry name" value="DH_2"/>
    <property type="match status" value="1"/>
</dbReference>
<name>A0A2C5X075_9PEZI</name>
<feature type="compositionally biased region" description="Low complexity" evidence="2">
    <location>
        <begin position="1143"/>
        <end position="1152"/>
    </location>
</feature>
<dbReference type="SMART" id="SM00325">
    <property type="entry name" value="RhoGEF"/>
    <property type="match status" value="1"/>
</dbReference>
<feature type="region of interest" description="Disordered" evidence="2">
    <location>
        <begin position="1327"/>
        <end position="1350"/>
    </location>
</feature>
<keyword evidence="5" id="KW-1185">Reference proteome</keyword>
<dbReference type="Pfam" id="PF25351">
    <property type="entry name" value="PH_BUD3_C"/>
    <property type="match status" value="1"/>
</dbReference>
<protein>
    <recommendedName>
        <fullName evidence="3">DH domain-containing protein</fullName>
    </recommendedName>
</protein>
<dbReference type="GO" id="GO:0005737">
    <property type="term" value="C:cytoplasm"/>
    <property type="evidence" value="ECO:0007669"/>
    <property type="project" value="TreeGrafter"/>
</dbReference>
<feature type="compositionally biased region" description="Polar residues" evidence="2">
    <location>
        <begin position="1330"/>
        <end position="1349"/>
    </location>
</feature>
<feature type="compositionally biased region" description="Basic residues" evidence="2">
    <location>
        <begin position="1221"/>
        <end position="1230"/>
    </location>
</feature>
<keyword evidence="1" id="KW-0175">Coiled coil</keyword>
<dbReference type="PANTHER" id="PTHR22834:SF21">
    <property type="entry name" value="GUANYL NUCLEOTIDE EXCHANGE FACTOR, PUTATIVE (AFU_ORTHOLOGUE AFUA_5G11890)-RELATED"/>
    <property type="match status" value="1"/>
</dbReference>
<dbReference type="GO" id="GO:0031991">
    <property type="term" value="P:regulation of actomyosin contractile ring contraction"/>
    <property type="evidence" value="ECO:0007669"/>
    <property type="project" value="TreeGrafter"/>
</dbReference>
<evidence type="ECO:0000256" key="1">
    <source>
        <dbReference type="SAM" id="Coils"/>
    </source>
</evidence>
<feature type="region of interest" description="Disordered" evidence="2">
    <location>
        <begin position="815"/>
        <end position="854"/>
    </location>
</feature>
<dbReference type="SUPFAM" id="SSF48065">
    <property type="entry name" value="DBL homology domain (DH-domain)"/>
    <property type="match status" value="1"/>
</dbReference>
<proteinExistence type="predicted"/>
<feature type="domain" description="DH" evidence="3">
    <location>
        <begin position="249"/>
        <end position="465"/>
    </location>
</feature>
<evidence type="ECO:0000259" key="3">
    <source>
        <dbReference type="PROSITE" id="PS50010"/>
    </source>
</evidence>
<gene>
    <name evidence="4" type="ORF">CFIMG_004930RAa</name>
</gene>
<reference evidence="4 5" key="1">
    <citation type="journal article" date="2013" name="Fungal Biol.">
        <title>Analysis of microsatellite markers in the genome of the plant pathogen Ceratocystis fimbriata.</title>
        <authorList>
            <person name="Simpson M.C."/>
            <person name="Wilken P.M."/>
            <person name="Coetzee M.P."/>
            <person name="Wingfield M.J."/>
            <person name="Wingfield B.D."/>
        </authorList>
    </citation>
    <scope>NUCLEOTIDE SEQUENCE [LARGE SCALE GENOMIC DNA]</scope>
    <source>
        <strain evidence="4 5">CBS 114723</strain>
    </source>
</reference>
<feature type="compositionally biased region" description="Low complexity" evidence="2">
    <location>
        <begin position="1250"/>
        <end position="1267"/>
    </location>
</feature>
<dbReference type="Pfam" id="PF00621">
    <property type="entry name" value="RhoGEF"/>
    <property type="match status" value="1"/>
</dbReference>
<dbReference type="InterPro" id="IPR035899">
    <property type="entry name" value="DBL_dom_sf"/>
</dbReference>
<accession>A0A2C5X075</accession>